<feature type="domain" description="Response regulatory" evidence="2">
    <location>
        <begin position="11"/>
        <end position="136"/>
    </location>
</feature>
<dbReference type="EMBL" id="CP000473">
    <property type="protein sequence ID" value="ABJ82538.1"/>
    <property type="molecule type" value="Genomic_DNA"/>
</dbReference>
<dbReference type="AlphaFoldDB" id="Q028L4"/>
<dbReference type="STRING" id="234267.Acid_1547"/>
<dbReference type="HOGENOM" id="CLU_000445_69_17_0"/>
<protein>
    <submittedName>
        <fullName evidence="3">Response regulator receiver protein</fullName>
    </submittedName>
</protein>
<dbReference type="KEGG" id="sus:Acid_1547"/>
<dbReference type="Gene3D" id="3.40.50.2300">
    <property type="match status" value="1"/>
</dbReference>
<dbReference type="PANTHER" id="PTHR44520">
    <property type="entry name" value="RESPONSE REGULATOR RCP1-RELATED"/>
    <property type="match status" value="1"/>
</dbReference>
<evidence type="ECO:0000256" key="1">
    <source>
        <dbReference type="PROSITE-ProRule" id="PRU00169"/>
    </source>
</evidence>
<accession>Q028L4</accession>
<dbReference type="eggNOG" id="COG0745">
    <property type="taxonomic scope" value="Bacteria"/>
</dbReference>
<dbReference type="GO" id="GO:0000160">
    <property type="term" value="P:phosphorelay signal transduction system"/>
    <property type="evidence" value="ECO:0007669"/>
    <property type="project" value="InterPro"/>
</dbReference>
<reference evidence="3" key="1">
    <citation type="submission" date="2006-10" db="EMBL/GenBank/DDBJ databases">
        <title>Complete sequence of Solibacter usitatus Ellin6076.</title>
        <authorList>
            <consortium name="US DOE Joint Genome Institute"/>
            <person name="Copeland A."/>
            <person name="Lucas S."/>
            <person name="Lapidus A."/>
            <person name="Barry K."/>
            <person name="Detter J.C."/>
            <person name="Glavina del Rio T."/>
            <person name="Hammon N."/>
            <person name="Israni S."/>
            <person name="Dalin E."/>
            <person name="Tice H."/>
            <person name="Pitluck S."/>
            <person name="Thompson L.S."/>
            <person name="Brettin T."/>
            <person name="Bruce D."/>
            <person name="Han C."/>
            <person name="Tapia R."/>
            <person name="Gilna P."/>
            <person name="Schmutz J."/>
            <person name="Larimer F."/>
            <person name="Land M."/>
            <person name="Hauser L."/>
            <person name="Kyrpides N."/>
            <person name="Mikhailova N."/>
            <person name="Janssen P.H."/>
            <person name="Kuske C.R."/>
            <person name="Richardson P."/>
        </authorList>
    </citation>
    <scope>NUCLEOTIDE SEQUENCE</scope>
    <source>
        <strain evidence="3">Ellin6076</strain>
    </source>
</reference>
<sequence length="150" mass="15872">MLEKSDAGKTLILLVEDNPADVGLFRLALKDAELDCDLTVLEDGAAALSLIRHSDTGAGARIPDLAVLDLNLPKNGGLEVLEAIRANSAFANMRVAILSSSSSPRERARIEEFGVDRFITKPLDLDGFLGIGSVLKDLLREGSGQSASAL</sequence>
<dbReference type="InterPro" id="IPR052893">
    <property type="entry name" value="TCS_response_regulator"/>
</dbReference>
<name>Q028L4_SOLUE</name>
<evidence type="ECO:0000313" key="3">
    <source>
        <dbReference type="EMBL" id="ABJ82538.1"/>
    </source>
</evidence>
<organism evidence="3">
    <name type="scientific">Solibacter usitatus (strain Ellin6076)</name>
    <dbReference type="NCBI Taxonomy" id="234267"/>
    <lineage>
        <taxon>Bacteria</taxon>
        <taxon>Pseudomonadati</taxon>
        <taxon>Acidobacteriota</taxon>
        <taxon>Terriglobia</taxon>
        <taxon>Bryobacterales</taxon>
        <taxon>Solibacteraceae</taxon>
        <taxon>Candidatus Solibacter</taxon>
    </lineage>
</organism>
<dbReference type="SMART" id="SM00448">
    <property type="entry name" value="REC"/>
    <property type="match status" value="1"/>
</dbReference>
<proteinExistence type="predicted"/>
<keyword evidence="1" id="KW-0597">Phosphoprotein</keyword>
<evidence type="ECO:0000259" key="2">
    <source>
        <dbReference type="PROSITE" id="PS50110"/>
    </source>
</evidence>
<dbReference type="SUPFAM" id="SSF52172">
    <property type="entry name" value="CheY-like"/>
    <property type="match status" value="1"/>
</dbReference>
<gene>
    <name evidence="3" type="ordered locus">Acid_1547</name>
</gene>
<feature type="modified residue" description="4-aspartylphosphate" evidence="1">
    <location>
        <position position="69"/>
    </location>
</feature>
<dbReference type="InterPro" id="IPR001789">
    <property type="entry name" value="Sig_transdc_resp-reg_receiver"/>
</dbReference>
<dbReference type="PROSITE" id="PS50110">
    <property type="entry name" value="RESPONSE_REGULATORY"/>
    <property type="match status" value="1"/>
</dbReference>
<dbReference type="CDD" id="cd17557">
    <property type="entry name" value="REC_Rcp-like"/>
    <property type="match status" value="1"/>
</dbReference>
<dbReference type="OrthoDB" id="9797769at2"/>
<dbReference type="Pfam" id="PF00072">
    <property type="entry name" value="Response_reg"/>
    <property type="match status" value="1"/>
</dbReference>
<dbReference type="InterPro" id="IPR011006">
    <property type="entry name" value="CheY-like_superfamily"/>
</dbReference>
<dbReference type="InParanoid" id="Q028L4"/>